<dbReference type="RefSeq" id="WP_036588133.1">
    <property type="nucleotide sequence ID" value="NZ_CP076607.1"/>
</dbReference>
<accession>A0A1H8GMP5</accession>
<gene>
    <name evidence="1" type="ORF">KP014_20400</name>
    <name evidence="2" type="ORF">SAMN04487895_101568</name>
</gene>
<sequence>MNKTYVKIFEEIEYYQILYAGDDQQIAKGITIHDVNPEEYIGSEDSSHILQIWEGGKLKEVIHTDSDGNDIDDETD</sequence>
<proteinExistence type="predicted"/>
<evidence type="ECO:0000313" key="1">
    <source>
        <dbReference type="EMBL" id="QWU14271.1"/>
    </source>
</evidence>
<dbReference type="EMBL" id="FODH01000001">
    <property type="protein sequence ID" value="SEN45014.1"/>
    <property type="molecule type" value="Genomic_DNA"/>
</dbReference>
<evidence type="ECO:0000313" key="4">
    <source>
        <dbReference type="Proteomes" id="UP000683429"/>
    </source>
</evidence>
<evidence type="ECO:0000313" key="2">
    <source>
        <dbReference type="EMBL" id="SEN45014.1"/>
    </source>
</evidence>
<dbReference type="STRING" id="1333845.SAMN04487895_101568"/>
<dbReference type="Proteomes" id="UP000683429">
    <property type="component" value="Chromosome"/>
</dbReference>
<keyword evidence="4" id="KW-1185">Reference proteome</keyword>
<reference evidence="2 3" key="1">
    <citation type="submission" date="2016-10" db="EMBL/GenBank/DDBJ databases">
        <authorList>
            <person name="de Groot N.N."/>
        </authorList>
    </citation>
    <scope>NUCLEOTIDE SEQUENCE [LARGE SCALE GENOMIC DNA]</scope>
    <source>
        <strain evidence="2 3">CGMCC 1.10238</strain>
    </source>
</reference>
<dbReference type="Proteomes" id="UP000198809">
    <property type="component" value="Unassembled WGS sequence"/>
</dbReference>
<protein>
    <submittedName>
        <fullName evidence="2">Uncharacterized protein</fullName>
    </submittedName>
</protein>
<reference evidence="1 4" key="2">
    <citation type="submission" date="2021-06" db="EMBL/GenBank/DDBJ databases">
        <title>Whole genome sequence of Paenibacillus sophorae DSM23020 for comparative genomics.</title>
        <authorList>
            <person name="Kim M.-J."/>
            <person name="Lee G."/>
            <person name="Shin J.-H."/>
        </authorList>
    </citation>
    <scope>NUCLEOTIDE SEQUENCE [LARGE SCALE GENOMIC DNA]</scope>
    <source>
        <strain evidence="1 4">DSM 23020</strain>
    </source>
</reference>
<organism evidence="2 3">
    <name type="scientific">Paenibacillus sophorae</name>
    <dbReference type="NCBI Taxonomy" id="1333845"/>
    <lineage>
        <taxon>Bacteria</taxon>
        <taxon>Bacillati</taxon>
        <taxon>Bacillota</taxon>
        <taxon>Bacilli</taxon>
        <taxon>Bacillales</taxon>
        <taxon>Paenibacillaceae</taxon>
        <taxon>Paenibacillus</taxon>
    </lineage>
</organism>
<dbReference type="EMBL" id="CP076607">
    <property type="protein sequence ID" value="QWU14271.1"/>
    <property type="molecule type" value="Genomic_DNA"/>
</dbReference>
<dbReference type="AlphaFoldDB" id="A0A1H8GMP5"/>
<name>A0A1H8GMP5_9BACL</name>
<evidence type="ECO:0000313" key="3">
    <source>
        <dbReference type="Proteomes" id="UP000198809"/>
    </source>
</evidence>